<keyword evidence="8 16" id="KW-1133">Transmembrane helix</keyword>
<dbReference type="InterPro" id="IPR018939">
    <property type="entry name" value="Autophagy-rel_prot_27"/>
</dbReference>
<evidence type="ECO:0000256" key="16">
    <source>
        <dbReference type="SAM" id="Phobius"/>
    </source>
</evidence>
<sequence length="284" mass="31851">MIFAQVINVLLLLLQVVHCLDLSDKGFKGFPEIKKVAGIHEIENKKDTPPSITTQKWYINMVDTSRDDLPKDMGKIEHCPPGSQICGLTIVKGPEIQQKEGVVTEIFSFSNQLVPQFKKNPEEHENTVKLNGANWGDLSINAVLHLICPEPKEKETLESSFDYKNLDIMWKNNYFCPDANHGEKEGKGKDDHGKDDDRKKGKDKAERQHRWGIFTWIFIIVALTFSAYIVGQSWMNMGGSGSFNDFIAELRDSATDTFGKVGEFVKQVVTRITGGGDRGGYSAV</sequence>
<accession>A0A7D9D265</accession>
<dbReference type="Proteomes" id="UP000478008">
    <property type="component" value="Unassembled WGS sequence"/>
</dbReference>
<evidence type="ECO:0000256" key="15">
    <source>
        <dbReference type="SAM" id="MobiDB-lite"/>
    </source>
</evidence>
<evidence type="ECO:0000313" key="19">
    <source>
        <dbReference type="Proteomes" id="UP000478008"/>
    </source>
</evidence>
<feature type="signal peptide" evidence="17">
    <location>
        <begin position="1"/>
        <end position="19"/>
    </location>
</feature>
<feature type="transmembrane region" description="Helical" evidence="16">
    <location>
        <begin position="211"/>
        <end position="230"/>
    </location>
</feature>
<dbReference type="EMBL" id="CABFWN010000004">
    <property type="protein sequence ID" value="VUG19212.1"/>
    <property type="molecule type" value="Genomic_DNA"/>
</dbReference>
<keyword evidence="13" id="KW-1015">Disulfide bond</keyword>
<dbReference type="AlphaFoldDB" id="A0A7D9D265"/>
<evidence type="ECO:0000256" key="3">
    <source>
        <dbReference type="ARBA" id="ARBA00004614"/>
    </source>
</evidence>
<dbReference type="GO" id="GO:0006914">
    <property type="term" value="P:autophagy"/>
    <property type="evidence" value="ECO:0007669"/>
    <property type="project" value="UniProtKB-KW"/>
</dbReference>
<evidence type="ECO:0000256" key="17">
    <source>
        <dbReference type="SAM" id="SignalP"/>
    </source>
</evidence>
<feature type="chain" id="PRO_5041183585" description="Autophagy-related protein 27" evidence="17">
    <location>
        <begin position="20"/>
        <end position="284"/>
    </location>
</feature>
<proteinExistence type="inferred from homology"/>
<evidence type="ECO:0000256" key="12">
    <source>
        <dbReference type="ARBA" id="ARBA00023136"/>
    </source>
</evidence>
<dbReference type="InterPro" id="IPR044865">
    <property type="entry name" value="MRH_dom"/>
</dbReference>
<name>A0A7D9D265_DEKBR</name>
<dbReference type="Pfam" id="PF09451">
    <property type="entry name" value="ATG27"/>
    <property type="match status" value="1"/>
</dbReference>
<keyword evidence="9" id="KW-0072">Autophagy</keyword>
<evidence type="ECO:0000256" key="7">
    <source>
        <dbReference type="ARBA" id="ARBA00022729"/>
    </source>
</evidence>
<gene>
    <name evidence="18" type="primary">ATG27</name>
    <name evidence="18" type="ORF">DEBR0S4_13190G</name>
</gene>
<evidence type="ECO:0000256" key="11">
    <source>
        <dbReference type="ARBA" id="ARBA00023128"/>
    </source>
</evidence>
<dbReference type="PROSITE" id="PS51914">
    <property type="entry name" value="MRH"/>
    <property type="match status" value="1"/>
</dbReference>
<keyword evidence="14" id="KW-0968">Cytoplasmic vesicle</keyword>
<keyword evidence="7 17" id="KW-0732">Signal</keyword>
<reference evidence="18 19" key="1">
    <citation type="submission" date="2019-07" db="EMBL/GenBank/DDBJ databases">
        <authorList>
            <person name="Friedrich A."/>
            <person name="Schacherer J."/>
        </authorList>
    </citation>
    <scope>NUCLEOTIDE SEQUENCE [LARGE SCALE GENOMIC DNA]</scope>
</reference>
<keyword evidence="19" id="KW-1185">Reference proteome</keyword>
<dbReference type="GO" id="GO:0031966">
    <property type="term" value="C:mitochondrial membrane"/>
    <property type="evidence" value="ECO:0007669"/>
    <property type="project" value="UniProtKB-SubCell"/>
</dbReference>
<dbReference type="GO" id="GO:0000139">
    <property type="term" value="C:Golgi membrane"/>
    <property type="evidence" value="ECO:0007669"/>
    <property type="project" value="UniProtKB-SubCell"/>
</dbReference>
<comment type="subcellular location">
    <subcellularLocation>
        <location evidence="2">Cytoplasmic vesicle membrane</location>
        <topology evidence="2">Single-pass type I membrane protein</topology>
    </subcellularLocation>
    <subcellularLocation>
        <location evidence="3">Golgi apparatus membrane</location>
        <topology evidence="3">Single-pass type I membrane protein</topology>
    </subcellularLocation>
    <subcellularLocation>
        <location evidence="1">Mitochondrion membrane</location>
        <topology evidence="1">Single-pass membrane protein</topology>
    </subcellularLocation>
</comment>
<protein>
    <recommendedName>
        <fullName evidence="5">Autophagy-related protein 27</fullName>
    </recommendedName>
</protein>
<feature type="region of interest" description="Disordered" evidence="15">
    <location>
        <begin position="181"/>
        <end position="204"/>
    </location>
</feature>
<keyword evidence="11" id="KW-0496">Mitochondrion</keyword>
<comment type="similarity">
    <text evidence="4">Belongs to the ATG27 family.</text>
</comment>
<organism evidence="18 19">
    <name type="scientific">Dekkera bruxellensis</name>
    <name type="common">Brettanomyces custersii</name>
    <dbReference type="NCBI Taxonomy" id="5007"/>
    <lineage>
        <taxon>Eukaryota</taxon>
        <taxon>Fungi</taxon>
        <taxon>Dikarya</taxon>
        <taxon>Ascomycota</taxon>
        <taxon>Saccharomycotina</taxon>
        <taxon>Pichiomycetes</taxon>
        <taxon>Pichiales</taxon>
        <taxon>Pichiaceae</taxon>
        <taxon>Brettanomyces</taxon>
    </lineage>
</organism>
<evidence type="ECO:0000256" key="13">
    <source>
        <dbReference type="ARBA" id="ARBA00023157"/>
    </source>
</evidence>
<evidence type="ECO:0000256" key="4">
    <source>
        <dbReference type="ARBA" id="ARBA00005363"/>
    </source>
</evidence>
<evidence type="ECO:0000313" key="18">
    <source>
        <dbReference type="EMBL" id="VUG19212.1"/>
    </source>
</evidence>
<evidence type="ECO:0000256" key="6">
    <source>
        <dbReference type="ARBA" id="ARBA00022692"/>
    </source>
</evidence>
<evidence type="ECO:0000256" key="5">
    <source>
        <dbReference type="ARBA" id="ARBA00013776"/>
    </source>
</evidence>
<evidence type="ECO:0000256" key="10">
    <source>
        <dbReference type="ARBA" id="ARBA00023034"/>
    </source>
</evidence>
<evidence type="ECO:0000256" key="8">
    <source>
        <dbReference type="ARBA" id="ARBA00022989"/>
    </source>
</evidence>
<dbReference type="GO" id="GO:0030659">
    <property type="term" value="C:cytoplasmic vesicle membrane"/>
    <property type="evidence" value="ECO:0007669"/>
    <property type="project" value="UniProtKB-SubCell"/>
</dbReference>
<keyword evidence="10" id="KW-0333">Golgi apparatus</keyword>
<evidence type="ECO:0000256" key="2">
    <source>
        <dbReference type="ARBA" id="ARBA00004358"/>
    </source>
</evidence>
<evidence type="ECO:0000256" key="1">
    <source>
        <dbReference type="ARBA" id="ARBA00004304"/>
    </source>
</evidence>
<keyword evidence="12 16" id="KW-0472">Membrane</keyword>
<evidence type="ECO:0000256" key="14">
    <source>
        <dbReference type="ARBA" id="ARBA00023329"/>
    </source>
</evidence>
<keyword evidence="6 16" id="KW-0812">Transmembrane</keyword>
<evidence type="ECO:0000256" key="9">
    <source>
        <dbReference type="ARBA" id="ARBA00023006"/>
    </source>
</evidence>